<organism evidence="11 12">
    <name type="scientific">Xenopus laevis</name>
    <name type="common">African clawed frog</name>
    <dbReference type="NCBI Taxonomy" id="8355"/>
    <lineage>
        <taxon>Eukaryota</taxon>
        <taxon>Metazoa</taxon>
        <taxon>Chordata</taxon>
        <taxon>Craniata</taxon>
        <taxon>Vertebrata</taxon>
        <taxon>Euteleostomi</taxon>
        <taxon>Amphibia</taxon>
        <taxon>Batrachia</taxon>
        <taxon>Anura</taxon>
        <taxon>Pipoidea</taxon>
        <taxon>Pipidae</taxon>
        <taxon>Xenopodinae</taxon>
        <taxon>Xenopus</taxon>
        <taxon>Xenopus</taxon>
    </lineage>
</organism>
<evidence type="ECO:0000313" key="11">
    <source>
        <dbReference type="Proteomes" id="UP000186698"/>
    </source>
</evidence>
<dbReference type="InterPro" id="IPR029058">
    <property type="entry name" value="AB_hydrolase_fold"/>
</dbReference>
<dbReference type="Gene3D" id="2.60.60.20">
    <property type="entry name" value="PLAT/LH2 domain"/>
    <property type="match status" value="1"/>
</dbReference>
<gene>
    <name evidence="12 13" type="primary">LOC108695702</name>
</gene>
<feature type="active site" description="Charge relay system" evidence="5">
    <location>
        <position position="208"/>
    </location>
</feature>
<evidence type="ECO:0000313" key="13">
    <source>
        <dbReference type="RefSeq" id="XP_041426085.1"/>
    </source>
</evidence>
<evidence type="ECO:0000256" key="7">
    <source>
        <dbReference type="RuleBase" id="RU004262"/>
    </source>
</evidence>
<evidence type="ECO:0000313" key="12">
    <source>
        <dbReference type="RefSeq" id="XP_041426084.1"/>
    </source>
</evidence>
<evidence type="ECO:0000256" key="5">
    <source>
        <dbReference type="PIRSR" id="PIRSR000865-1"/>
    </source>
</evidence>
<feature type="binding site" evidence="6">
    <location>
        <position position="224"/>
    </location>
    <ligand>
        <name>Ca(2+)</name>
        <dbReference type="ChEBI" id="CHEBI:29108"/>
    </ligand>
</feature>
<dbReference type="GO" id="GO:0004465">
    <property type="term" value="F:lipoprotein lipase activity"/>
    <property type="evidence" value="ECO:0000318"/>
    <property type="project" value="GO_Central"/>
</dbReference>
<dbReference type="SUPFAM" id="SSF49723">
    <property type="entry name" value="Lipase/lipooxygenase domain (PLAT/LH2 domain)"/>
    <property type="match status" value="1"/>
</dbReference>
<feature type="active site" description="Nucleophile" evidence="5">
    <location>
        <position position="185"/>
    </location>
</feature>
<evidence type="ECO:0000256" key="6">
    <source>
        <dbReference type="PIRSR" id="PIRSR000865-2"/>
    </source>
</evidence>
<dbReference type="GeneID" id="108695702"/>
<keyword evidence="9" id="KW-0472">Membrane</keyword>
<dbReference type="GO" id="GO:0042632">
    <property type="term" value="P:cholesterol homeostasis"/>
    <property type="evidence" value="ECO:0000318"/>
    <property type="project" value="GO_Central"/>
</dbReference>
<keyword evidence="9" id="KW-0812">Transmembrane</keyword>
<dbReference type="PIRSF" id="PIRSF000865">
    <property type="entry name" value="Lipoprotein_lipase_LIPH"/>
    <property type="match status" value="1"/>
</dbReference>
<evidence type="ECO:0000256" key="3">
    <source>
        <dbReference type="ARBA" id="ARBA00022525"/>
    </source>
</evidence>
<dbReference type="PANTHER" id="PTHR11610:SF182">
    <property type="entry name" value="TRIACYLGLYCEROL LIPASE"/>
    <property type="match status" value="1"/>
</dbReference>
<evidence type="ECO:0000256" key="1">
    <source>
        <dbReference type="ARBA" id="ARBA00004613"/>
    </source>
</evidence>
<dbReference type="GO" id="GO:0005615">
    <property type="term" value="C:extracellular space"/>
    <property type="evidence" value="ECO:0000318"/>
    <property type="project" value="GO_Central"/>
</dbReference>
<dbReference type="OrthoDB" id="199913at2759"/>
<dbReference type="InterPro" id="IPR033906">
    <property type="entry name" value="Lipase_N"/>
</dbReference>
<evidence type="ECO:0000256" key="9">
    <source>
        <dbReference type="SAM" id="Phobius"/>
    </source>
</evidence>
<feature type="active site" description="Charge relay system" evidence="5">
    <location>
        <position position="280"/>
    </location>
</feature>
<keyword evidence="6" id="KW-0106">Calcium</keyword>
<accession>A0A8J1LAR7</accession>
<name>A0A8J1LAR7_XENLA</name>
<keyword evidence="9" id="KW-1133">Transmembrane helix</keyword>
<dbReference type="GO" id="GO:0006633">
    <property type="term" value="P:fatty acid biosynthetic process"/>
    <property type="evidence" value="ECO:0000318"/>
    <property type="project" value="GO_Central"/>
</dbReference>
<dbReference type="GO" id="GO:0046872">
    <property type="term" value="F:metal ion binding"/>
    <property type="evidence" value="ECO:0007669"/>
    <property type="project" value="UniProtKB-KW"/>
</dbReference>
<feature type="binding site" evidence="6">
    <location>
        <position position="222"/>
    </location>
    <ligand>
        <name>Ca(2+)</name>
        <dbReference type="ChEBI" id="CHEBI:29108"/>
    </ligand>
</feature>
<dbReference type="InterPro" id="IPR002331">
    <property type="entry name" value="Lipase_panc"/>
</dbReference>
<dbReference type="Proteomes" id="UP000186698">
    <property type="component" value="Chromosome 7L"/>
</dbReference>
<dbReference type="FunFam" id="3.40.50.1820:FF:000033">
    <property type="entry name" value="Pancreatic triacylglycerol lipase"/>
    <property type="match status" value="1"/>
</dbReference>
<evidence type="ECO:0000259" key="10">
    <source>
        <dbReference type="Pfam" id="PF00151"/>
    </source>
</evidence>
<dbReference type="PRINTS" id="PR00821">
    <property type="entry name" value="TAGLIPASE"/>
</dbReference>
<dbReference type="SUPFAM" id="SSF53474">
    <property type="entry name" value="alpha/beta-Hydrolases"/>
    <property type="match status" value="1"/>
</dbReference>
<dbReference type="CDD" id="cd00707">
    <property type="entry name" value="Pancreat_lipase_like"/>
    <property type="match status" value="1"/>
</dbReference>
<keyword evidence="8" id="KW-0443">Lipid metabolism</keyword>
<dbReference type="InterPro" id="IPR000734">
    <property type="entry name" value="TAG_lipase"/>
</dbReference>
<dbReference type="GO" id="GO:0019433">
    <property type="term" value="P:triglyceride catabolic process"/>
    <property type="evidence" value="ECO:0000318"/>
    <property type="project" value="GO_Central"/>
</dbReference>
<keyword evidence="4 8" id="KW-1015">Disulfide bond</keyword>
<dbReference type="RefSeq" id="XP_041426085.1">
    <property type="nucleotide sequence ID" value="XM_041570151.1"/>
</dbReference>
<dbReference type="Gene3D" id="3.40.50.1820">
    <property type="entry name" value="alpha/beta hydrolase"/>
    <property type="match status" value="1"/>
</dbReference>
<dbReference type="PANTHER" id="PTHR11610">
    <property type="entry name" value="LIPASE"/>
    <property type="match status" value="1"/>
</dbReference>
<dbReference type="RefSeq" id="XP_041426084.1">
    <property type="nucleotide sequence ID" value="XM_041570150.1"/>
</dbReference>
<dbReference type="KEGG" id="xla:108695702"/>
<protein>
    <recommendedName>
        <fullName evidence="8">Triacylglycerol lipase</fullName>
        <ecNumber evidence="8">3.1.1.3</ecNumber>
    </recommendedName>
    <alternativeName>
        <fullName evidence="8">Pancreatic lipase</fullName>
    </alternativeName>
</protein>
<keyword evidence="3 8" id="KW-0964">Secreted</keyword>
<dbReference type="Pfam" id="PF00151">
    <property type="entry name" value="Lipase"/>
    <property type="match status" value="1"/>
</dbReference>
<proteinExistence type="inferred from homology"/>
<feature type="transmembrane region" description="Helical" evidence="9">
    <location>
        <begin position="6"/>
        <end position="27"/>
    </location>
</feature>
<dbReference type="GO" id="GO:0008970">
    <property type="term" value="F:phospholipase A1 activity"/>
    <property type="evidence" value="ECO:0000318"/>
    <property type="project" value="GO_Central"/>
</dbReference>
<feature type="binding site" evidence="6">
    <location>
        <position position="227"/>
    </location>
    <ligand>
        <name>Ca(2+)</name>
        <dbReference type="ChEBI" id="CHEBI:29108"/>
    </ligand>
</feature>
<dbReference type="AlphaFoldDB" id="A0A8J1LAR7"/>
<evidence type="ECO:0000256" key="8">
    <source>
        <dbReference type="RuleBase" id="RU362046"/>
    </source>
</evidence>
<evidence type="ECO:0000256" key="4">
    <source>
        <dbReference type="ARBA" id="ARBA00023157"/>
    </source>
</evidence>
<comment type="similarity">
    <text evidence="2 7">Belongs to the AB hydrolase superfamily. Lipase family.</text>
</comment>
<reference evidence="12 13" key="1">
    <citation type="submission" date="2025-04" db="UniProtKB">
        <authorList>
            <consortium name="RefSeq"/>
        </authorList>
    </citation>
    <scope>IDENTIFICATION</scope>
    <source>
        <strain evidence="12 13">J_2021</strain>
        <tissue evidence="12 13">Erythrocytes</tissue>
    </source>
</reference>
<dbReference type="InterPro" id="IPR036392">
    <property type="entry name" value="PLAT/LH2_dom_sf"/>
</dbReference>
<feature type="domain" description="Lipase" evidence="10">
    <location>
        <begin position="31"/>
        <end position="347"/>
    </location>
</feature>
<dbReference type="EC" id="3.1.1.3" evidence="8"/>
<dbReference type="GO" id="GO:0034375">
    <property type="term" value="P:high-density lipoprotein particle remodeling"/>
    <property type="evidence" value="ECO:0000318"/>
    <property type="project" value="GO_Central"/>
</dbReference>
<dbReference type="InterPro" id="IPR013818">
    <property type="entry name" value="Lipase"/>
</dbReference>
<comment type="catalytic activity">
    <reaction evidence="8">
        <text>a triacylglycerol + H2O = a diacylglycerol + a fatty acid + H(+)</text>
        <dbReference type="Rhea" id="RHEA:12044"/>
        <dbReference type="ChEBI" id="CHEBI:15377"/>
        <dbReference type="ChEBI" id="CHEBI:15378"/>
        <dbReference type="ChEBI" id="CHEBI:17855"/>
        <dbReference type="ChEBI" id="CHEBI:18035"/>
        <dbReference type="ChEBI" id="CHEBI:28868"/>
        <dbReference type="EC" id="3.1.1.3"/>
    </reaction>
</comment>
<comment type="subcellular location">
    <subcellularLocation>
        <location evidence="1 8">Secreted</location>
    </subcellularLocation>
</comment>
<dbReference type="InterPro" id="IPR016272">
    <property type="entry name" value="Lipase_LIPH"/>
</dbReference>
<dbReference type="PRINTS" id="PR00823">
    <property type="entry name" value="PANCLIPASE"/>
</dbReference>
<keyword evidence="6" id="KW-0479">Metal-binding</keyword>
<keyword evidence="8" id="KW-0442">Lipid degradation</keyword>
<sequence>MSEPLINVSLYHVLGVLIVLYGHLGIVKGREVCYNPLGCFSDEQPWSCTPERPLAALPWSPEKINTRFFLHTRQNRWQHQIISARNLASIKASAFRTNRNTHFIVHGMGDKAEKNWVPKMCKAILEEEDANCIGVDWHDGSGWIFIYVQALNNARVVGAEVAYLLKVLWENLRYPASKVHLIGHSLGAHVAGEVGRRHQGIARITGLDPARHYFENAPAEVRLDSTDAAFVDVIHTDTGPLIGLGIMMPIGHLDFYPNGGKRMIGCPNKLVLIESVLCHHLRAVDYYLESIKSPEGFLGYPCDSYNSFSYGSCFPCPKSGCSLMGHFSQLPPTLSATPQIFYLNTGGSISRLSRWRYKVSVTLYGTRTFKGRFYVILPAARGATWEYEIVRNGPSYGNTFSGFIDLELSLGRMNHVTCKWKPILLNLFSHQFGAQRIEIQSGKDGKVEELQLKGKLILQKSDPPGCLILAL</sequence>
<keyword evidence="11" id="KW-1185">Reference proteome</keyword>
<evidence type="ECO:0000256" key="2">
    <source>
        <dbReference type="ARBA" id="ARBA00010701"/>
    </source>
</evidence>